<evidence type="ECO:0000256" key="4">
    <source>
        <dbReference type="RuleBase" id="RU368036"/>
    </source>
</evidence>
<dbReference type="Gene3D" id="1.10.246.130">
    <property type="match status" value="1"/>
</dbReference>
<dbReference type="PANTHER" id="PTHR43881:SF1">
    <property type="entry name" value="GAMMA-GLUTAMYLTRANSPEPTIDASE (AFU_ORTHOLOGUE AFUA_4G13580)"/>
    <property type="match status" value="1"/>
</dbReference>
<evidence type="ECO:0000256" key="3">
    <source>
        <dbReference type="ARBA" id="ARBA00047417"/>
    </source>
</evidence>
<dbReference type="Gene3D" id="3.60.20.40">
    <property type="match status" value="1"/>
</dbReference>
<proteinExistence type="inferred from homology"/>
<dbReference type="EC" id="2.3.2.2" evidence="4"/>
<dbReference type="InterPro" id="IPR052896">
    <property type="entry name" value="GGT-like_enzyme"/>
</dbReference>
<dbReference type="InterPro" id="IPR043137">
    <property type="entry name" value="GGT_ssub_C"/>
</dbReference>
<dbReference type="EC" id="3.4.19.13" evidence="4"/>
<dbReference type="Pfam" id="PF01019">
    <property type="entry name" value="G_glu_transpept"/>
    <property type="match status" value="1"/>
</dbReference>
<dbReference type="NCBIfam" id="TIGR00066">
    <property type="entry name" value="g_glut_trans"/>
    <property type="match status" value="1"/>
</dbReference>
<evidence type="ECO:0000313" key="5">
    <source>
        <dbReference type="EMBL" id="MFC3230061.1"/>
    </source>
</evidence>
<comment type="subunit">
    <text evidence="4">This enzyme consists of two polypeptide chains, which are synthesized in precursor form from a single polypeptide.</text>
</comment>
<dbReference type="EMBL" id="JBHRTR010000036">
    <property type="protein sequence ID" value="MFC3230061.1"/>
    <property type="molecule type" value="Genomic_DNA"/>
</dbReference>
<gene>
    <name evidence="5" type="primary">ggt</name>
    <name evidence="5" type="ORF">ACFOGJ_22615</name>
</gene>
<accession>A0ABV7L6M8</accession>
<dbReference type="SUPFAM" id="SSF56235">
    <property type="entry name" value="N-terminal nucleophile aminohydrolases (Ntn hydrolases)"/>
    <property type="match status" value="1"/>
</dbReference>
<dbReference type="Proteomes" id="UP001595528">
    <property type="component" value="Unassembled WGS sequence"/>
</dbReference>
<keyword evidence="4" id="KW-0865">Zymogen</keyword>
<keyword evidence="4" id="KW-0378">Hydrolase</keyword>
<comment type="PTM">
    <text evidence="4">Cleaved by autocatalysis into a large and a small subunit.</text>
</comment>
<sequence>MRDLQLPGRSVVHAVKGAAATSHPVSTMAAIDTLRKGGTAVDAAIAACAVQCVVEPMSTGIGGDCFSLVVPPGESRPVGLNASGFAPAGLTAEIARKDDGERVGLQSPHAVTIPGAIAGWQKLHDRFGRLPWWQVLQPAIDAAEDGFAITPRVAVDWERAGTKLHDHEHAARHWLRDGAYPKAGQRFAAPALAAVLKAVATDGADAFYRGWVAEDLVETLNAVGGRHAMADFAEYEPEFVEPISTDYRGHTVWQIPPNGQGATTLLMLNILEGLDLPGLDPVGVERLHLETEASRLAYAARDAHIADPKFVDVPVERLLSRDYAAQQRGRIGRDSVMENVAELSGHVYRDTVYLTVVDRERMVCSFINSLYFPFGSGLCGNRTGILLQNRGAGFSLVEGHPNCLAPRKRPRHTIIPALASRDGRPFLSFGVMGGDYQPVGQCHVLTNIVDYGMDVQEALDCPRVFYNGGRLDVERGVPTDVRAALAALGHNVTTPEMPWGGGQAIMLDWDNDTLAAGSDPRKDGCALGW</sequence>
<comment type="catalytic activity">
    <reaction evidence="2 4">
        <text>glutathione + H2O = L-cysteinylglycine + L-glutamate</text>
        <dbReference type="Rhea" id="RHEA:28807"/>
        <dbReference type="ChEBI" id="CHEBI:15377"/>
        <dbReference type="ChEBI" id="CHEBI:29985"/>
        <dbReference type="ChEBI" id="CHEBI:57925"/>
        <dbReference type="ChEBI" id="CHEBI:61694"/>
        <dbReference type="EC" id="3.4.19.13"/>
    </reaction>
</comment>
<reference evidence="6" key="1">
    <citation type="journal article" date="2019" name="Int. J. Syst. Evol. Microbiol.">
        <title>The Global Catalogue of Microorganisms (GCM) 10K type strain sequencing project: providing services to taxonomists for standard genome sequencing and annotation.</title>
        <authorList>
            <consortium name="The Broad Institute Genomics Platform"/>
            <consortium name="The Broad Institute Genome Sequencing Center for Infectious Disease"/>
            <person name="Wu L."/>
            <person name="Ma J."/>
        </authorList>
    </citation>
    <scope>NUCLEOTIDE SEQUENCE [LARGE SCALE GENOMIC DNA]</scope>
    <source>
        <strain evidence="6">KCTC 42964</strain>
    </source>
</reference>
<dbReference type="InterPro" id="IPR029055">
    <property type="entry name" value="Ntn_hydrolases_N"/>
</dbReference>
<organism evidence="5 6">
    <name type="scientific">Marinibaculum pumilum</name>
    <dbReference type="NCBI Taxonomy" id="1766165"/>
    <lineage>
        <taxon>Bacteria</taxon>
        <taxon>Pseudomonadati</taxon>
        <taxon>Pseudomonadota</taxon>
        <taxon>Alphaproteobacteria</taxon>
        <taxon>Rhodospirillales</taxon>
        <taxon>Rhodospirillaceae</taxon>
        <taxon>Marinibaculum</taxon>
    </lineage>
</organism>
<name>A0ABV7L6M8_9PROT</name>
<dbReference type="PRINTS" id="PR01210">
    <property type="entry name" value="GGTRANSPTASE"/>
</dbReference>
<protein>
    <recommendedName>
        <fullName evidence="4">Glutathione hydrolase proenzyme</fullName>
        <ecNumber evidence="4">2.3.2.2</ecNumber>
        <ecNumber evidence="4">3.4.19.13</ecNumber>
    </recommendedName>
    <component>
        <recommendedName>
            <fullName evidence="4">Glutathione hydrolase large chain</fullName>
        </recommendedName>
    </component>
    <component>
        <recommendedName>
            <fullName evidence="4">Glutathione hydrolase small chain</fullName>
        </recommendedName>
    </component>
</protein>
<comment type="similarity">
    <text evidence="4">Belongs to the gamma-glutamyltransferase family.</text>
</comment>
<dbReference type="InterPro" id="IPR043138">
    <property type="entry name" value="GGT_lsub"/>
</dbReference>
<dbReference type="PANTHER" id="PTHR43881">
    <property type="entry name" value="GAMMA-GLUTAMYLTRANSPEPTIDASE (AFU_ORTHOLOGUE AFUA_4G13580)"/>
    <property type="match status" value="1"/>
</dbReference>
<comment type="catalytic activity">
    <reaction evidence="3 4">
        <text>an N-terminal (5-L-glutamyl)-[peptide] + an alpha-amino acid = 5-L-glutamyl amino acid + an N-terminal L-alpha-aminoacyl-[peptide]</text>
        <dbReference type="Rhea" id="RHEA:23904"/>
        <dbReference type="Rhea" id="RHEA-COMP:9780"/>
        <dbReference type="Rhea" id="RHEA-COMP:9795"/>
        <dbReference type="ChEBI" id="CHEBI:77644"/>
        <dbReference type="ChEBI" id="CHEBI:78597"/>
        <dbReference type="ChEBI" id="CHEBI:78599"/>
        <dbReference type="ChEBI" id="CHEBI:78608"/>
        <dbReference type="EC" id="2.3.2.2"/>
    </reaction>
</comment>
<evidence type="ECO:0000256" key="2">
    <source>
        <dbReference type="ARBA" id="ARBA00001089"/>
    </source>
</evidence>
<evidence type="ECO:0000313" key="6">
    <source>
        <dbReference type="Proteomes" id="UP001595528"/>
    </source>
</evidence>
<comment type="catalytic activity">
    <reaction evidence="1 4">
        <text>an S-substituted glutathione + H2O = an S-substituted L-cysteinylglycine + L-glutamate</text>
        <dbReference type="Rhea" id="RHEA:59468"/>
        <dbReference type="ChEBI" id="CHEBI:15377"/>
        <dbReference type="ChEBI" id="CHEBI:29985"/>
        <dbReference type="ChEBI" id="CHEBI:90779"/>
        <dbReference type="ChEBI" id="CHEBI:143103"/>
        <dbReference type="EC" id="3.4.19.13"/>
    </reaction>
</comment>
<keyword evidence="4 5" id="KW-0808">Transferase</keyword>
<keyword evidence="6" id="KW-1185">Reference proteome</keyword>
<keyword evidence="4 5" id="KW-0012">Acyltransferase</keyword>
<keyword evidence="4" id="KW-0317">Glutathione biosynthesis</keyword>
<comment type="pathway">
    <text evidence="4">Sulfur metabolism; glutathione metabolism.</text>
</comment>
<evidence type="ECO:0000256" key="1">
    <source>
        <dbReference type="ARBA" id="ARBA00001049"/>
    </source>
</evidence>
<dbReference type="InterPro" id="IPR000101">
    <property type="entry name" value="GGT_peptidase"/>
</dbReference>
<dbReference type="RefSeq" id="WP_379904868.1">
    <property type="nucleotide sequence ID" value="NZ_JBHRTR010000036.1"/>
</dbReference>
<dbReference type="GO" id="GO:0103068">
    <property type="term" value="F:leukotriene C4 gamma-glutamyl transferase activity"/>
    <property type="evidence" value="ECO:0007669"/>
    <property type="project" value="UniProtKB-EC"/>
</dbReference>
<comment type="caution">
    <text evidence="5">The sequence shown here is derived from an EMBL/GenBank/DDBJ whole genome shotgun (WGS) entry which is preliminary data.</text>
</comment>